<keyword evidence="7 8" id="KW-0472">Membrane</keyword>
<feature type="transmembrane region" description="Helical" evidence="8">
    <location>
        <begin position="231"/>
        <end position="249"/>
    </location>
</feature>
<dbReference type="NCBIfam" id="TIGR00711">
    <property type="entry name" value="efflux_EmrB"/>
    <property type="match status" value="1"/>
</dbReference>
<dbReference type="Gene3D" id="1.20.1250.20">
    <property type="entry name" value="MFS general substrate transporter like domains"/>
    <property type="match status" value="1"/>
</dbReference>
<feature type="transmembrane region" description="Helical" evidence="8">
    <location>
        <begin position="269"/>
        <end position="293"/>
    </location>
</feature>
<feature type="transmembrane region" description="Helical" evidence="8">
    <location>
        <begin position="305"/>
        <end position="322"/>
    </location>
</feature>
<evidence type="ECO:0000256" key="8">
    <source>
        <dbReference type="SAM" id="Phobius"/>
    </source>
</evidence>
<feature type="transmembrane region" description="Helical" evidence="8">
    <location>
        <begin position="166"/>
        <end position="186"/>
    </location>
</feature>
<keyword evidence="4" id="KW-1003">Cell membrane</keyword>
<reference evidence="10 11" key="1">
    <citation type="submission" date="2023-05" db="EMBL/GenBank/DDBJ databases">
        <title>Novel species of genus Flectobacillus isolated from stream in China.</title>
        <authorList>
            <person name="Lu H."/>
        </authorList>
    </citation>
    <scope>NUCLEOTIDE SEQUENCE [LARGE SCALE GENOMIC DNA]</scope>
    <source>
        <strain evidence="10 11">KCTC 42575</strain>
    </source>
</reference>
<evidence type="ECO:0000256" key="3">
    <source>
        <dbReference type="ARBA" id="ARBA00022448"/>
    </source>
</evidence>
<dbReference type="RefSeq" id="WP_283343693.1">
    <property type="nucleotide sequence ID" value="NZ_JASHIF010000003.1"/>
</dbReference>
<keyword evidence="3" id="KW-0813">Transport</keyword>
<evidence type="ECO:0000313" key="10">
    <source>
        <dbReference type="EMBL" id="MDI9858494.1"/>
    </source>
</evidence>
<evidence type="ECO:0000259" key="9">
    <source>
        <dbReference type="PROSITE" id="PS50850"/>
    </source>
</evidence>
<dbReference type="Proteomes" id="UP001236507">
    <property type="component" value="Unassembled WGS sequence"/>
</dbReference>
<feature type="transmembrane region" description="Helical" evidence="8">
    <location>
        <begin position="48"/>
        <end position="69"/>
    </location>
</feature>
<comment type="subcellular location">
    <subcellularLocation>
        <location evidence="1">Cell membrane</location>
        <topology evidence="1">Multi-pass membrane protein</topology>
    </subcellularLocation>
</comment>
<feature type="domain" description="Major facilitator superfamily (MFS) profile" evidence="9">
    <location>
        <begin position="11"/>
        <end position="510"/>
    </location>
</feature>
<feature type="transmembrane region" description="Helical" evidence="8">
    <location>
        <begin position="76"/>
        <end position="99"/>
    </location>
</feature>
<name>A0ABT6Y4K0_9BACT</name>
<evidence type="ECO:0000256" key="1">
    <source>
        <dbReference type="ARBA" id="ARBA00004651"/>
    </source>
</evidence>
<dbReference type="InterPro" id="IPR020846">
    <property type="entry name" value="MFS_dom"/>
</dbReference>
<feature type="transmembrane region" description="Helical" evidence="8">
    <location>
        <begin position="198"/>
        <end position="219"/>
    </location>
</feature>
<dbReference type="Pfam" id="PF07690">
    <property type="entry name" value="MFS_1"/>
    <property type="match status" value="1"/>
</dbReference>
<dbReference type="SUPFAM" id="SSF103473">
    <property type="entry name" value="MFS general substrate transporter"/>
    <property type="match status" value="1"/>
</dbReference>
<protein>
    <submittedName>
        <fullName evidence="10">DHA2 family efflux MFS transporter permease subunit</fullName>
    </submittedName>
</protein>
<dbReference type="PANTHER" id="PTHR42718:SF9">
    <property type="entry name" value="MAJOR FACILITATOR SUPERFAMILY MULTIDRUG TRANSPORTER MFSC"/>
    <property type="match status" value="1"/>
</dbReference>
<keyword evidence="11" id="KW-1185">Reference proteome</keyword>
<feature type="transmembrane region" description="Helical" evidence="8">
    <location>
        <begin position="105"/>
        <end position="127"/>
    </location>
</feature>
<dbReference type="EMBL" id="JASHIF010000003">
    <property type="protein sequence ID" value="MDI9858494.1"/>
    <property type="molecule type" value="Genomic_DNA"/>
</dbReference>
<keyword evidence="5 8" id="KW-0812">Transmembrane</keyword>
<evidence type="ECO:0000256" key="6">
    <source>
        <dbReference type="ARBA" id="ARBA00022989"/>
    </source>
</evidence>
<dbReference type="InterPro" id="IPR004638">
    <property type="entry name" value="EmrB-like"/>
</dbReference>
<dbReference type="Gene3D" id="1.20.1720.10">
    <property type="entry name" value="Multidrug resistance protein D"/>
    <property type="match status" value="1"/>
</dbReference>
<gene>
    <name evidence="10" type="ORF">QM524_04675</name>
</gene>
<evidence type="ECO:0000313" key="11">
    <source>
        <dbReference type="Proteomes" id="UP001236507"/>
    </source>
</evidence>
<organism evidence="10 11">
    <name type="scientific">Flectobacillus roseus</name>
    <dbReference type="NCBI Taxonomy" id="502259"/>
    <lineage>
        <taxon>Bacteria</taxon>
        <taxon>Pseudomonadati</taxon>
        <taxon>Bacteroidota</taxon>
        <taxon>Cytophagia</taxon>
        <taxon>Cytophagales</taxon>
        <taxon>Flectobacillaceae</taxon>
        <taxon>Flectobacillus</taxon>
    </lineage>
</organism>
<comment type="caution">
    <text evidence="10">The sequence shown here is derived from an EMBL/GenBank/DDBJ whole genome shotgun (WGS) entry which is preliminary data.</text>
</comment>
<dbReference type="InterPro" id="IPR036259">
    <property type="entry name" value="MFS_trans_sf"/>
</dbReference>
<evidence type="ECO:0000256" key="4">
    <source>
        <dbReference type="ARBA" id="ARBA00022475"/>
    </source>
</evidence>
<dbReference type="PROSITE" id="PS50850">
    <property type="entry name" value="MFS"/>
    <property type="match status" value="1"/>
</dbReference>
<accession>A0ABT6Y4K0</accession>
<feature type="transmembrane region" description="Helical" evidence="8">
    <location>
        <begin position="7"/>
        <end position="28"/>
    </location>
</feature>
<evidence type="ECO:0000256" key="7">
    <source>
        <dbReference type="ARBA" id="ARBA00023136"/>
    </source>
</evidence>
<feature type="transmembrane region" description="Helical" evidence="8">
    <location>
        <begin position="487"/>
        <end position="505"/>
    </location>
</feature>
<evidence type="ECO:0000256" key="5">
    <source>
        <dbReference type="ARBA" id="ARBA00022692"/>
    </source>
</evidence>
<evidence type="ECO:0000256" key="2">
    <source>
        <dbReference type="ARBA" id="ARBA00008537"/>
    </source>
</evidence>
<proteinExistence type="inferred from homology"/>
<dbReference type="PRINTS" id="PR01036">
    <property type="entry name" value="TCRTETB"/>
</dbReference>
<sequence length="526" mass="57375">MAAKGLARAMIVITTISAAVMELLDTTIVNVALNQMAGSLGATIEDVAWVVTSYAIANVIIIPMTGFLGDYFGRKTYYLGSILLFGISSYFCGASHGLWELVFWRFIQGVGGGALLSTSQAILFDAFEPKDRPIASGIFGMGIILGPTLGPALGGYIVEHFTWQDIFFVNIPICIAATILTILYIERKEGEGQKKDKIIIDYPGIFLLMLGIGSLQYVLEKGESDDWFESRTIVILSLSAVVGLVGFVWRELTTEHPVVDLKIFRYKVFGLSTIFTFVAGLGLFTSVFVYPVMVQRINGFTPLETGLSLIAPTMLGVILFPVIGRRMAAGDSPLPYMAIGILIFVFFGFYSGTATPEMGKWDFFPMQVCRVLGVAMLQMPLINQAVAGLQQREYPAGIALTNMIRQLGGAFGIALANNYVTNAAAQHRSDLMANMTMDNPLFVQRLNGSIANFASKTGDYFGATKMAYAQLEGLVAKQAYYLAYLDTYRVVSLFFIAIFPLLLLLRTKKKTKEEIAAAAKAAADSH</sequence>
<dbReference type="InterPro" id="IPR011701">
    <property type="entry name" value="MFS"/>
</dbReference>
<feature type="transmembrane region" description="Helical" evidence="8">
    <location>
        <begin position="134"/>
        <end position="154"/>
    </location>
</feature>
<keyword evidence="6 8" id="KW-1133">Transmembrane helix</keyword>
<comment type="similarity">
    <text evidence="2">Belongs to the major facilitator superfamily. EmrB family.</text>
</comment>
<dbReference type="CDD" id="cd17503">
    <property type="entry name" value="MFS_LmrB_MDR_like"/>
    <property type="match status" value="1"/>
</dbReference>
<dbReference type="PANTHER" id="PTHR42718">
    <property type="entry name" value="MAJOR FACILITATOR SUPERFAMILY MULTIDRUG TRANSPORTER MFSC"/>
    <property type="match status" value="1"/>
</dbReference>
<feature type="transmembrane region" description="Helical" evidence="8">
    <location>
        <begin position="334"/>
        <end position="352"/>
    </location>
</feature>